<feature type="domain" description="ABC transmembrane type-1" evidence="10">
    <location>
        <begin position="20"/>
        <end position="301"/>
    </location>
</feature>
<feature type="region of interest" description="Disordered" evidence="7">
    <location>
        <begin position="586"/>
        <end position="637"/>
    </location>
</feature>
<dbReference type="PROSITE" id="PS50893">
    <property type="entry name" value="ABC_TRANSPORTER_2"/>
    <property type="match status" value="1"/>
</dbReference>
<evidence type="ECO:0000313" key="11">
    <source>
        <dbReference type="EMBL" id="MDR6243055.1"/>
    </source>
</evidence>
<evidence type="ECO:0000259" key="9">
    <source>
        <dbReference type="PROSITE" id="PS50893"/>
    </source>
</evidence>
<feature type="domain" description="ABC transporter" evidence="9">
    <location>
        <begin position="337"/>
        <end position="571"/>
    </location>
</feature>
<evidence type="ECO:0000256" key="1">
    <source>
        <dbReference type="ARBA" id="ARBA00004651"/>
    </source>
</evidence>
<evidence type="ECO:0000256" key="8">
    <source>
        <dbReference type="SAM" id="Phobius"/>
    </source>
</evidence>
<evidence type="ECO:0000256" key="4">
    <source>
        <dbReference type="ARBA" id="ARBA00022840"/>
    </source>
</evidence>
<dbReference type="Gene3D" id="3.40.50.300">
    <property type="entry name" value="P-loop containing nucleotide triphosphate hydrolases"/>
    <property type="match status" value="1"/>
</dbReference>
<dbReference type="InterPro" id="IPR011527">
    <property type="entry name" value="ABC1_TM_dom"/>
</dbReference>
<evidence type="ECO:0000256" key="6">
    <source>
        <dbReference type="ARBA" id="ARBA00023136"/>
    </source>
</evidence>
<dbReference type="Pfam" id="PF00664">
    <property type="entry name" value="ABC_membrane"/>
    <property type="match status" value="1"/>
</dbReference>
<evidence type="ECO:0000256" key="3">
    <source>
        <dbReference type="ARBA" id="ARBA00022741"/>
    </source>
</evidence>
<comment type="caution">
    <text evidence="11">The sequence shown here is derived from an EMBL/GenBank/DDBJ whole genome shotgun (WGS) entry which is preliminary data.</text>
</comment>
<feature type="transmembrane region" description="Helical" evidence="8">
    <location>
        <begin position="275"/>
        <end position="296"/>
    </location>
</feature>
<name>A0ABU1IUY4_9BACL</name>
<gene>
    <name evidence="11" type="ORF">JOC58_000940</name>
</gene>
<dbReference type="InterPro" id="IPR039421">
    <property type="entry name" value="Type_1_exporter"/>
</dbReference>
<feature type="transmembrane region" description="Helical" evidence="8">
    <location>
        <begin position="156"/>
        <end position="174"/>
    </location>
</feature>
<dbReference type="InterPro" id="IPR017871">
    <property type="entry name" value="ABC_transporter-like_CS"/>
</dbReference>
<evidence type="ECO:0000256" key="7">
    <source>
        <dbReference type="SAM" id="MobiDB-lite"/>
    </source>
</evidence>
<proteinExistence type="predicted"/>
<feature type="transmembrane region" description="Helical" evidence="8">
    <location>
        <begin position="16"/>
        <end position="35"/>
    </location>
</feature>
<dbReference type="PANTHER" id="PTHR43394:SF1">
    <property type="entry name" value="ATP-BINDING CASSETTE SUB-FAMILY B MEMBER 10, MITOCHONDRIAL"/>
    <property type="match status" value="1"/>
</dbReference>
<feature type="compositionally biased region" description="Polar residues" evidence="7">
    <location>
        <begin position="590"/>
        <end position="602"/>
    </location>
</feature>
<reference evidence="11 12" key="1">
    <citation type="submission" date="2023-07" db="EMBL/GenBank/DDBJ databases">
        <title>Genomic Encyclopedia of Type Strains, Phase IV (KMG-IV): sequencing the most valuable type-strain genomes for metagenomic binning, comparative biology and taxonomic classification.</title>
        <authorList>
            <person name="Goeker M."/>
        </authorList>
    </citation>
    <scope>NUCLEOTIDE SEQUENCE [LARGE SCALE GENOMIC DNA]</scope>
    <source>
        <strain evidence="11 12">DSM 22170</strain>
    </source>
</reference>
<dbReference type="PANTHER" id="PTHR43394">
    <property type="entry name" value="ATP-DEPENDENT PERMEASE MDL1, MITOCHONDRIAL"/>
    <property type="match status" value="1"/>
</dbReference>
<dbReference type="InterPro" id="IPR003593">
    <property type="entry name" value="AAA+_ATPase"/>
</dbReference>
<dbReference type="InterPro" id="IPR036640">
    <property type="entry name" value="ABC1_TM_sf"/>
</dbReference>
<dbReference type="PROSITE" id="PS50929">
    <property type="entry name" value="ABC_TM1F"/>
    <property type="match status" value="1"/>
</dbReference>
<comment type="subcellular location">
    <subcellularLocation>
        <location evidence="1">Cell membrane</location>
        <topology evidence="1">Multi-pass membrane protein</topology>
    </subcellularLocation>
</comment>
<keyword evidence="2 8" id="KW-0812">Transmembrane</keyword>
<evidence type="ECO:0000256" key="2">
    <source>
        <dbReference type="ARBA" id="ARBA00022692"/>
    </source>
</evidence>
<evidence type="ECO:0000259" key="10">
    <source>
        <dbReference type="PROSITE" id="PS50929"/>
    </source>
</evidence>
<dbReference type="Gene3D" id="1.20.1560.10">
    <property type="entry name" value="ABC transporter type 1, transmembrane domain"/>
    <property type="match status" value="1"/>
</dbReference>
<dbReference type="InterPro" id="IPR027417">
    <property type="entry name" value="P-loop_NTPase"/>
</dbReference>
<keyword evidence="12" id="KW-1185">Reference proteome</keyword>
<dbReference type="EMBL" id="JAVDQH010000003">
    <property type="protein sequence ID" value="MDR6243055.1"/>
    <property type="molecule type" value="Genomic_DNA"/>
</dbReference>
<dbReference type="SUPFAM" id="SSF52540">
    <property type="entry name" value="P-loop containing nucleoside triphosphate hydrolases"/>
    <property type="match status" value="1"/>
</dbReference>
<protein>
    <submittedName>
        <fullName evidence="11">ATP-binding cassette subfamily B protein</fullName>
    </submittedName>
</protein>
<keyword evidence="4 11" id="KW-0067">ATP-binding</keyword>
<dbReference type="SUPFAM" id="SSF90123">
    <property type="entry name" value="ABC transporter transmembrane region"/>
    <property type="match status" value="1"/>
</dbReference>
<dbReference type="SMART" id="SM00382">
    <property type="entry name" value="AAA"/>
    <property type="match status" value="1"/>
</dbReference>
<dbReference type="GO" id="GO:0005524">
    <property type="term" value="F:ATP binding"/>
    <property type="evidence" value="ECO:0007669"/>
    <property type="project" value="UniProtKB-KW"/>
</dbReference>
<organism evidence="11 12">
    <name type="scientific">Paenibacillus hunanensis</name>
    <dbReference type="NCBI Taxonomy" id="539262"/>
    <lineage>
        <taxon>Bacteria</taxon>
        <taxon>Bacillati</taxon>
        <taxon>Bacillota</taxon>
        <taxon>Bacilli</taxon>
        <taxon>Bacillales</taxon>
        <taxon>Paenibacillaceae</taxon>
        <taxon>Paenibacillus</taxon>
    </lineage>
</organism>
<accession>A0ABU1IUY4</accession>
<dbReference type="Proteomes" id="UP001185028">
    <property type="component" value="Unassembled WGS sequence"/>
</dbReference>
<feature type="transmembrane region" description="Helical" evidence="8">
    <location>
        <begin position="248"/>
        <end position="269"/>
    </location>
</feature>
<evidence type="ECO:0000256" key="5">
    <source>
        <dbReference type="ARBA" id="ARBA00022989"/>
    </source>
</evidence>
<feature type="compositionally biased region" description="Basic and acidic residues" evidence="7">
    <location>
        <begin position="609"/>
        <end position="619"/>
    </location>
</feature>
<dbReference type="Pfam" id="PF00005">
    <property type="entry name" value="ABC_tran"/>
    <property type="match status" value="1"/>
</dbReference>
<sequence>MDVLRQLQDFYRERKSYLYLSILCLATATALGLVYPNLLRYLIDDIIRLRQFDQVPMLVVALFGVTILKALMQFLHGFFGGRLGNYLAYRLRNACYEKLQFLSFRYYDTAKTGDLMSRLTGDLEAIRNFIGFGFAQLLNVFLMVIFGAAVMFSLNWQLTLVTLISIPFLVYVALRFESRIHPAFQEMRLALSSLTTAVQENITGVRTVKAFAREPHEVDKFSIRNERYRTNQIFTSTLWSRYFPVMELLASVCIVILLGFGGTLVIRGSMTLGELVAFFTLIWYIIGPMWGLGFHINNYTQSKASTERVLEILNQPIDVTDHENARPLHPGDMKGHVQFDHVTFAYGNKMAAVVDINIDAPPGSVIGLLGGTGSGKSTIIQLMMRAYNVNEGSIRIDGTDIRDIRIGDLRASIASVFQETFLFSSTIKNNIAYGINEVSMEEIVRVAKLAKAHEFIMEMPNGYDTIVGERGLGLSGGQKQRLAIARALLKDPKILILDDATSAVDMETEHEIQSGFQEVMRGRTTFIIAHRISSLRHADEILVLQEGRVIQRGKHEDLIKVEGPYQDTYRVQYADHIQRVEEQQRLADAGQSTVDTASQTSNEADEPMEALRDGEKDDVWDNPSDTAGSREQVRPHE</sequence>
<dbReference type="InterPro" id="IPR003439">
    <property type="entry name" value="ABC_transporter-like_ATP-bd"/>
</dbReference>
<keyword evidence="3" id="KW-0547">Nucleotide-binding</keyword>
<feature type="transmembrane region" description="Helical" evidence="8">
    <location>
        <begin position="55"/>
        <end position="72"/>
    </location>
</feature>
<keyword evidence="5 8" id="KW-1133">Transmembrane helix</keyword>
<evidence type="ECO:0000313" key="12">
    <source>
        <dbReference type="Proteomes" id="UP001185028"/>
    </source>
</evidence>
<keyword evidence="6 8" id="KW-0472">Membrane</keyword>
<feature type="transmembrane region" description="Helical" evidence="8">
    <location>
        <begin position="125"/>
        <end position="150"/>
    </location>
</feature>
<dbReference type="CDD" id="cd18542">
    <property type="entry name" value="ABC_6TM_YknU_like"/>
    <property type="match status" value="1"/>
</dbReference>
<dbReference type="PROSITE" id="PS00211">
    <property type="entry name" value="ABC_TRANSPORTER_1"/>
    <property type="match status" value="1"/>
</dbReference>